<protein>
    <submittedName>
        <fullName evidence="1">Uncharacterized protein</fullName>
    </submittedName>
</protein>
<evidence type="ECO:0000313" key="1">
    <source>
        <dbReference type="EMBL" id="KAK6997304.1"/>
    </source>
</evidence>
<proteinExistence type="predicted"/>
<name>A0AAW0A1R9_9AGAR</name>
<dbReference type="Proteomes" id="UP001362999">
    <property type="component" value="Unassembled WGS sequence"/>
</dbReference>
<dbReference type="EMBL" id="JAWWNJ010000092">
    <property type="protein sequence ID" value="KAK6997304.1"/>
    <property type="molecule type" value="Genomic_DNA"/>
</dbReference>
<keyword evidence="2" id="KW-1185">Reference proteome</keyword>
<accession>A0AAW0A1R9</accession>
<gene>
    <name evidence="1" type="ORF">R3P38DRAFT_3220232</name>
</gene>
<evidence type="ECO:0000313" key="2">
    <source>
        <dbReference type="Proteomes" id="UP001362999"/>
    </source>
</evidence>
<comment type="caution">
    <text evidence="1">The sequence shown here is derived from an EMBL/GenBank/DDBJ whole genome shotgun (WGS) entry which is preliminary data.</text>
</comment>
<sequence>MVDRGRMRITPLLYSIVWRYFSAKHICQQIVRCSFAILDSLDLFLYYFKQPANLFPHHPGKKLPQIDFALIPERGRTAEVIWQSTIRFTSRAFIIGMRLQDTDSKMGTGTNPFNREDLFLAAQSHLDALLVAPHQSLLADASLPPACLFGIAFRASSP</sequence>
<organism evidence="1 2">
    <name type="scientific">Favolaschia claudopus</name>
    <dbReference type="NCBI Taxonomy" id="2862362"/>
    <lineage>
        <taxon>Eukaryota</taxon>
        <taxon>Fungi</taxon>
        <taxon>Dikarya</taxon>
        <taxon>Basidiomycota</taxon>
        <taxon>Agaricomycotina</taxon>
        <taxon>Agaricomycetes</taxon>
        <taxon>Agaricomycetidae</taxon>
        <taxon>Agaricales</taxon>
        <taxon>Marasmiineae</taxon>
        <taxon>Mycenaceae</taxon>
        <taxon>Favolaschia</taxon>
    </lineage>
</organism>
<reference evidence="1 2" key="1">
    <citation type="journal article" date="2024" name="J Genomics">
        <title>Draft genome sequencing and assembly of Favolaschia claudopus CIRM-BRFM 2984 isolated from oak limbs.</title>
        <authorList>
            <person name="Navarro D."/>
            <person name="Drula E."/>
            <person name="Chaduli D."/>
            <person name="Cazenave R."/>
            <person name="Ahrendt S."/>
            <person name="Wang J."/>
            <person name="Lipzen A."/>
            <person name="Daum C."/>
            <person name="Barry K."/>
            <person name="Grigoriev I.V."/>
            <person name="Favel A."/>
            <person name="Rosso M.N."/>
            <person name="Martin F."/>
        </authorList>
    </citation>
    <scope>NUCLEOTIDE SEQUENCE [LARGE SCALE GENOMIC DNA]</scope>
    <source>
        <strain evidence="1 2">CIRM-BRFM 2984</strain>
    </source>
</reference>
<dbReference type="AlphaFoldDB" id="A0AAW0A1R9"/>